<organism evidence="2 3">
    <name type="scientific">Actinopolyspora xinjiangensis</name>
    <dbReference type="NCBI Taxonomy" id="405564"/>
    <lineage>
        <taxon>Bacteria</taxon>
        <taxon>Bacillati</taxon>
        <taxon>Actinomycetota</taxon>
        <taxon>Actinomycetes</taxon>
        <taxon>Actinopolysporales</taxon>
        <taxon>Actinopolysporaceae</taxon>
        <taxon>Actinopolyspora</taxon>
    </lineage>
</organism>
<sequence>MSAETVIAVVAAGIAALLTPVYILLLTKGVRSLGDIRDMLTRPPGGHRER</sequence>
<reference evidence="3" key="1">
    <citation type="submission" date="2016-10" db="EMBL/GenBank/DDBJ databases">
        <authorList>
            <person name="Varghese N."/>
            <person name="Submissions S."/>
        </authorList>
    </citation>
    <scope>NUCLEOTIDE SEQUENCE [LARGE SCALE GENOMIC DNA]</scope>
    <source>
        <strain evidence="3">DSM 46732</strain>
    </source>
</reference>
<dbReference type="AlphaFoldDB" id="A0A1H0RHP4"/>
<dbReference type="RefSeq" id="WP_154670709.1">
    <property type="nucleotide sequence ID" value="NZ_FNJR01000003.1"/>
</dbReference>
<keyword evidence="1" id="KW-0472">Membrane</keyword>
<evidence type="ECO:0000313" key="2">
    <source>
        <dbReference type="EMBL" id="SDP29034.1"/>
    </source>
</evidence>
<name>A0A1H0RHP4_9ACTN</name>
<keyword evidence="1" id="KW-1133">Transmembrane helix</keyword>
<keyword evidence="1" id="KW-0812">Transmembrane</keyword>
<gene>
    <name evidence="2" type="ORF">SAMN04487905_10371</name>
</gene>
<feature type="transmembrane region" description="Helical" evidence="1">
    <location>
        <begin position="6"/>
        <end position="27"/>
    </location>
</feature>
<proteinExistence type="predicted"/>
<evidence type="ECO:0000313" key="3">
    <source>
        <dbReference type="Proteomes" id="UP000199497"/>
    </source>
</evidence>
<protein>
    <submittedName>
        <fullName evidence="2">Uncharacterized protein</fullName>
    </submittedName>
</protein>
<dbReference type="EMBL" id="FNJR01000003">
    <property type="protein sequence ID" value="SDP29034.1"/>
    <property type="molecule type" value="Genomic_DNA"/>
</dbReference>
<dbReference type="Proteomes" id="UP000199497">
    <property type="component" value="Unassembled WGS sequence"/>
</dbReference>
<dbReference type="STRING" id="405564.SAMN04487905_10371"/>
<evidence type="ECO:0000256" key="1">
    <source>
        <dbReference type="SAM" id="Phobius"/>
    </source>
</evidence>
<accession>A0A1H0RHP4</accession>
<keyword evidence="3" id="KW-1185">Reference proteome</keyword>